<name>A0A2N1JFZ5_9BASI</name>
<dbReference type="Gene3D" id="1.20.1510.10">
    <property type="entry name" value="Cation efflux protein transmembrane domain"/>
    <property type="match status" value="1"/>
</dbReference>
<keyword evidence="2" id="KW-0813">Transport</keyword>
<evidence type="ECO:0000259" key="8">
    <source>
        <dbReference type="Pfam" id="PF01545"/>
    </source>
</evidence>
<dbReference type="InterPro" id="IPR050291">
    <property type="entry name" value="CDF_Transporter"/>
</dbReference>
<evidence type="ECO:0000256" key="2">
    <source>
        <dbReference type="ARBA" id="ARBA00022448"/>
    </source>
</evidence>
<evidence type="ECO:0000256" key="7">
    <source>
        <dbReference type="SAM" id="Phobius"/>
    </source>
</evidence>
<evidence type="ECO:0000256" key="4">
    <source>
        <dbReference type="ARBA" id="ARBA00022989"/>
    </source>
</evidence>
<evidence type="ECO:0000256" key="1">
    <source>
        <dbReference type="ARBA" id="ARBA00004141"/>
    </source>
</evidence>
<keyword evidence="10" id="KW-1185">Reference proteome</keyword>
<dbReference type="FunFam" id="1.20.1510.10:FF:000005">
    <property type="entry name" value="Putative Cation diffusion facilitator 1"/>
    <property type="match status" value="1"/>
</dbReference>
<keyword evidence="3 7" id="KW-0812">Transmembrane</keyword>
<dbReference type="EMBL" id="KZ454987">
    <property type="protein sequence ID" value="PKI85455.1"/>
    <property type="molecule type" value="Genomic_DNA"/>
</dbReference>
<evidence type="ECO:0000256" key="6">
    <source>
        <dbReference type="SAM" id="MobiDB-lite"/>
    </source>
</evidence>
<feature type="compositionally biased region" description="Basic and acidic residues" evidence="6">
    <location>
        <begin position="1"/>
        <end position="15"/>
    </location>
</feature>
<proteinExistence type="predicted"/>
<feature type="transmembrane region" description="Helical" evidence="7">
    <location>
        <begin position="433"/>
        <end position="454"/>
    </location>
</feature>
<feature type="transmembrane region" description="Helical" evidence="7">
    <location>
        <begin position="391"/>
        <end position="412"/>
    </location>
</feature>
<feature type="domain" description="Cation efflux protein transmembrane" evidence="8">
    <location>
        <begin position="367"/>
        <end position="564"/>
    </location>
</feature>
<dbReference type="STRING" id="2020962.A0A2N1JFZ5"/>
<accession>A0A2N1JFZ5</accession>
<dbReference type="Proteomes" id="UP000232875">
    <property type="component" value="Unassembled WGS sequence"/>
</dbReference>
<feature type="region of interest" description="Disordered" evidence="6">
    <location>
        <begin position="264"/>
        <end position="292"/>
    </location>
</feature>
<evidence type="ECO:0000313" key="9">
    <source>
        <dbReference type="EMBL" id="PKI85455.1"/>
    </source>
</evidence>
<sequence length="658" mass="74096">MVELKRDADMGDTSRRPSAGKSMYKQEQITTKSPKKHPKFTAKLDSAAQPMPQSTLQNLKRIASDDSMTSIRRTDSMRSLRALARLIDNRSGYYEYARKSADELAQIKNKRVREYYEKQNEVLDGWREVDEVLESQFPMEVMRRFAPPSQLNKEELHDYCTFRLRDHPSSRHTHNYDDDGYVTDEESDSIWTNLYPKHKVRRQRRLSERALSTLSEFLEVDRGAQAGATTHPGMSSDSSPERSYYFSQHMRHVCAPSTLHDLQEENNESTDGFDEAPPRATNAPRTAKRKGRNKVRHVLANNPAVAGYGTISPGMPDQPAYTQALDRTRADMVWTKADKDRDDLLQNVPTHQRKLDMDSFVRTCISVNLLINILLVAGKIVAVFSSNSVSLIASLVDSALDLLCTVVIFVTSKATAYRSWHTFYKYPVGKRRLEPLGVLIFSVLMVVSFIQVLLESINRLWAIMQGRIATGNQELPRIGIVFMLLTIVIKTVMWVWCKNSKSSSVRAIAQDSENDVAFNAVSLVFPMLDDYLGTHLLDPIGGTLLSVYIISEWIATMASTTSKLTGKVAGAPDVSRCVYMVSRFSLVQAIAGFELYHAGDTMVAEVDVVLPLSFKLKEAHDLGEIITYCFESLSGIERAYIHLDYNPAGQSGHIGQRG</sequence>
<keyword evidence="5 7" id="KW-0472">Membrane</keyword>
<dbReference type="SUPFAM" id="SSF161111">
    <property type="entry name" value="Cation efflux protein transmembrane domain-like"/>
    <property type="match status" value="1"/>
</dbReference>
<dbReference type="InterPro" id="IPR058533">
    <property type="entry name" value="Cation_efflux_TM"/>
</dbReference>
<gene>
    <name evidence="9" type="ORF">MVES_000333</name>
</gene>
<dbReference type="Pfam" id="PF01545">
    <property type="entry name" value="Cation_efflux"/>
    <property type="match status" value="1"/>
</dbReference>
<dbReference type="GO" id="GO:0008324">
    <property type="term" value="F:monoatomic cation transmembrane transporter activity"/>
    <property type="evidence" value="ECO:0007669"/>
    <property type="project" value="InterPro"/>
</dbReference>
<comment type="subcellular location">
    <subcellularLocation>
        <location evidence="1">Membrane</location>
        <topology evidence="1">Multi-pass membrane protein</topology>
    </subcellularLocation>
</comment>
<dbReference type="InterPro" id="IPR027469">
    <property type="entry name" value="Cation_efflux_TMD_sf"/>
</dbReference>
<evidence type="ECO:0000313" key="10">
    <source>
        <dbReference type="Proteomes" id="UP000232875"/>
    </source>
</evidence>
<dbReference type="Gene3D" id="3.30.70.1350">
    <property type="entry name" value="Cation efflux protein, cytoplasmic domain"/>
    <property type="match status" value="1"/>
</dbReference>
<dbReference type="PANTHER" id="PTHR43840:SF4">
    <property type="entry name" value="CDF DIVALENT METAL CATION TRANSPORTER (EUROFUNG)"/>
    <property type="match status" value="1"/>
</dbReference>
<reference evidence="9 10" key="1">
    <citation type="submission" date="2017-10" db="EMBL/GenBank/DDBJ databases">
        <title>A novel species of cold-tolerant Malassezia isolated from bats.</title>
        <authorList>
            <person name="Lorch J.M."/>
            <person name="Palmer J.M."/>
            <person name="Vanderwolf K.J."/>
            <person name="Schmidt K.Z."/>
            <person name="Verant M.L."/>
            <person name="Weller T.J."/>
            <person name="Blehert D.S."/>
        </authorList>
    </citation>
    <scope>NUCLEOTIDE SEQUENCE [LARGE SCALE GENOMIC DNA]</scope>
    <source>
        <strain evidence="9 10">NWHC:44797-103</strain>
    </source>
</reference>
<evidence type="ECO:0000256" key="5">
    <source>
        <dbReference type="ARBA" id="ARBA00023136"/>
    </source>
</evidence>
<dbReference type="AlphaFoldDB" id="A0A2N1JFZ5"/>
<keyword evidence="4 7" id="KW-1133">Transmembrane helix</keyword>
<evidence type="ECO:0000256" key="3">
    <source>
        <dbReference type="ARBA" id="ARBA00022692"/>
    </source>
</evidence>
<dbReference type="SUPFAM" id="SSF160240">
    <property type="entry name" value="Cation efflux protein cytoplasmic domain-like"/>
    <property type="match status" value="1"/>
</dbReference>
<feature type="transmembrane region" description="Helical" evidence="7">
    <location>
        <begin position="360"/>
        <end position="385"/>
    </location>
</feature>
<feature type="compositionally biased region" description="Acidic residues" evidence="6">
    <location>
        <begin position="264"/>
        <end position="274"/>
    </location>
</feature>
<dbReference type="GO" id="GO:0030003">
    <property type="term" value="P:intracellular monoatomic cation homeostasis"/>
    <property type="evidence" value="ECO:0007669"/>
    <property type="project" value="UniProtKB-ARBA"/>
</dbReference>
<dbReference type="InterPro" id="IPR036837">
    <property type="entry name" value="Cation_efflux_CTD_sf"/>
</dbReference>
<dbReference type="GO" id="GO:0016020">
    <property type="term" value="C:membrane"/>
    <property type="evidence" value="ECO:0007669"/>
    <property type="project" value="UniProtKB-SubCell"/>
</dbReference>
<dbReference type="GO" id="GO:0098771">
    <property type="term" value="P:inorganic ion homeostasis"/>
    <property type="evidence" value="ECO:0007669"/>
    <property type="project" value="UniProtKB-ARBA"/>
</dbReference>
<feature type="transmembrane region" description="Helical" evidence="7">
    <location>
        <begin position="478"/>
        <end position="497"/>
    </location>
</feature>
<dbReference type="OrthoDB" id="78296at2759"/>
<feature type="region of interest" description="Disordered" evidence="6">
    <location>
        <begin position="223"/>
        <end position="243"/>
    </location>
</feature>
<protein>
    <recommendedName>
        <fullName evidence="8">Cation efflux protein transmembrane domain-containing protein</fullName>
    </recommendedName>
</protein>
<feature type="region of interest" description="Disordered" evidence="6">
    <location>
        <begin position="1"/>
        <end position="38"/>
    </location>
</feature>
<organism evidence="9 10">
    <name type="scientific">Malassezia vespertilionis</name>
    <dbReference type="NCBI Taxonomy" id="2020962"/>
    <lineage>
        <taxon>Eukaryota</taxon>
        <taxon>Fungi</taxon>
        <taxon>Dikarya</taxon>
        <taxon>Basidiomycota</taxon>
        <taxon>Ustilaginomycotina</taxon>
        <taxon>Malasseziomycetes</taxon>
        <taxon>Malasseziales</taxon>
        <taxon>Malasseziaceae</taxon>
        <taxon>Malassezia</taxon>
    </lineage>
</organism>
<dbReference type="PANTHER" id="PTHR43840">
    <property type="entry name" value="MITOCHONDRIAL METAL TRANSPORTER 1-RELATED"/>
    <property type="match status" value="1"/>
</dbReference>